<evidence type="ECO:0000313" key="3">
    <source>
        <dbReference type="EMBL" id="PJF18311.1"/>
    </source>
</evidence>
<feature type="chain" id="PRO_5014154021" evidence="2">
    <location>
        <begin position="18"/>
        <end position="344"/>
    </location>
</feature>
<keyword evidence="2" id="KW-0732">Signal</keyword>
<accession>A0A2H9TKL6</accession>
<evidence type="ECO:0000256" key="1">
    <source>
        <dbReference type="SAM" id="MobiDB-lite"/>
    </source>
</evidence>
<protein>
    <submittedName>
        <fullName evidence="3">Uncharacterized protein</fullName>
    </submittedName>
</protein>
<dbReference type="Proteomes" id="UP000240830">
    <property type="component" value="Unassembled WGS sequence"/>
</dbReference>
<feature type="region of interest" description="Disordered" evidence="1">
    <location>
        <begin position="163"/>
        <end position="203"/>
    </location>
</feature>
<dbReference type="EMBL" id="MTSL01000129">
    <property type="protein sequence ID" value="PJF18311.1"/>
    <property type="molecule type" value="Genomic_DNA"/>
</dbReference>
<comment type="caution">
    <text evidence="3">The sequence shown here is derived from an EMBL/GenBank/DDBJ whole genome shotgun (WGS) entry which is preliminary data.</text>
</comment>
<feature type="signal peptide" evidence="2">
    <location>
        <begin position="1"/>
        <end position="17"/>
    </location>
</feature>
<organism evidence="3 4">
    <name type="scientific">Paramicrosporidium saccamoebae</name>
    <dbReference type="NCBI Taxonomy" id="1246581"/>
    <lineage>
        <taxon>Eukaryota</taxon>
        <taxon>Fungi</taxon>
        <taxon>Fungi incertae sedis</taxon>
        <taxon>Cryptomycota</taxon>
        <taxon>Cryptomycota incertae sedis</taxon>
        <taxon>Paramicrosporidium</taxon>
    </lineage>
</organism>
<name>A0A2H9TKL6_9FUNG</name>
<evidence type="ECO:0000256" key="2">
    <source>
        <dbReference type="SAM" id="SignalP"/>
    </source>
</evidence>
<evidence type="ECO:0000313" key="4">
    <source>
        <dbReference type="Proteomes" id="UP000240830"/>
    </source>
</evidence>
<sequence>MLVSILYTLLLLEVTLGKRHPKRIRNDYYRSRFHSDYFKNELDLFHQFKPHDNSVVAQVLKACNVVLPYRTAQLSTLRRLQEAQRWKNDALRDLWSSPASRRTLIVDGRMAQGLVLVVKRNLLGFEDELLKPTKDVDDSSEGSFRLDSPEAFSLASEASIDDDYFRGPATGGRSRRSRSSSEDGMTVEGVPSLRKYRESPKPADPETRLIKYALEAHNKAEPAVDIFLIRHYEFIKAIYAQTMPDCALWAELYKEDTIFTICKMFYSPDTRERTMAGTILGDVGRRLMAMLDGQWGRTARGALMVLGTVVNNVLKQARDIQDFLAVRTAPHLIMLATGYIWQNH</sequence>
<dbReference type="AlphaFoldDB" id="A0A2H9TKL6"/>
<reference evidence="3 4" key="1">
    <citation type="submission" date="2016-10" db="EMBL/GenBank/DDBJ databases">
        <title>The genome of Paramicrosporidium saccamoebae is the missing link in understanding Cryptomycota and Microsporidia evolution.</title>
        <authorList>
            <person name="Quandt C.A."/>
            <person name="Beaudet D."/>
            <person name="Corsaro D."/>
            <person name="Michel R."/>
            <person name="Corradi N."/>
            <person name="James T."/>
        </authorList>
    </citation>
    <scope>NUCLEOTIDE SEQUENCE [LARGE SCALE GENOMIC DNA]</scope>
    <source>
        <strain evidence="3 4">KSL3</strain>
    </source>
</reference>
<keyword evidence="4" id="KW-1185">Reference proteome</keyword>
<gene>
    <name evidence="3" type="ORF">PSACC_01856</name>
</gene>
<proteinExistence type="predicted"/>